<reference evidence="2" key="1">
    <citation type="submission" date="2022-08" db="EMBL/GenBank/DDBJ databases">
        <title>The genomic sequence of strain Paenibacillus sp. SCIV0701.</title>
        <authorList>
            <person name="Zhao H."/>
        </authorList>
    </citation>
    <scope>NUCLEOTIDE SEQUENCE</scope>
    <source>
        <strain evidence="2">SCIV0701</strain>
    </source>
</reference>
<sequence>MLTRGERTSHKWRRRPDGPDKVTGALRYLTDMSLPGMLHGKVLRSAEPHAFVLDIRTAKAERVPGVAAVITHLDVPGLNRFGIVNPDQPVLCEDRVRYVGDAIAAVAADTKETAEYALSLIEVDYEPIPVVDDPELALLPESPKLHEGGNVLHRTSYRKGEPEDAFAGCTHIVEGTYYTPRQMHAYMETEGGLFVPEADGRLTVYAATQHGYKDRMQLSRILGIPEEAIRIVSSPIGGSFGGKDELNVQPYGALLARKAGIPVKLHNSRRESVRAGLKRHPMKIVMKTGIDGEGRLIAHEARITADTGAYSTLGAPVLNFATEHASGPYRIPHVSIEGVSVFTNNGVSGEFRGFGGNQAIFAVESQMNRLAELAGMDPWEFRRLNLREPDDPGPLGQRILPSAGLLKAWQSIADSEVWSRRTRKPTESEPWIKRGVGAALAMHGSGLGYGIPDPGGGRLSLTKEGKLEAAFSFEEFGQGITATLELMLMERFGCGADDLSIVIGDTDRVPHTGSSTASRSTTIAHIALSKLHPQLSERLIAGASAMAGVAAERLMTGPGGIWIKPDDDSGSSLAATYKELAETLGGELAFETKFDFPVTPDPIVGGHYLYTCAAVAVEAEINTLTGAVRLLAKHHAVAAGPAVNPMGYIGQIEGASVMAQGFTLTEDALMLDGHYKTENLDNYIVPTIRDVADDFTLHAIEELPEGDPYGPRGIGEVGSVALAPAIAMAVRDAVGKWVNRLPIPREELIESFASQLAGKTEGAGAT</sequence>
<name>A0A9X2MSP1_9BACL</name>
<keyword evidence="2" id="KW-0560">Oxidoreductase</keyword>
<dbReference type="Gene3D" id="3.90.1170.50">
    <property type="entry name" value="Aldehyde oxidase/xanthine dehydrogenase, a/b hammerhead"/>
    <property type="match status" value="1"/>
</dbReference>
<dbReference type="Pfam" id="PF02738">
    <property type="entry name" value="MoCoBD_1"/>
    <property type="match status" value="1"/>
</dbReference>
<dbReference type="NCBIfam" id="TIGR03196">
    <property type="entry name" value="pucD"/>
    <property type="match status" value="1"/>
</dbReference>
<dbReference type="RefSeq" id="WP_257448030.1">
    <property type="nucleotide sequence ID" value="NZ_JANIPJ010000012.1"/>
</dbReference>
<evidence type="ECO:0000313" key="3">
    <source>
        <dbReference type="Proteomes" id="UP001141950"/>
    </source>
</evidence>
<dbReference type="Pfam" id="PF20256">
    <property type="entry name" value="MoCoBD_2"/>
    <property type="match status" value="1"/>
</dbReference>
<dbReference type="Pfam" id="PF01315">
    <property type="entry name" value="Ald_Xan_dh_C"/>
    <property type="match status" value="1"/>
</dbReference>
<evidence type="ECO:0000313" key="2">
    <source>
        <dbReference type="EMBL" id="MCR2805514.1"/>
    </source>
</evidence>
<dbReference type="InterPro" id="IPR037165">
    <property type="entry name" value="AldOxase/xan_DH_Mopterin-bd_sf"/>
</dbReference>
<dbReference type="InterPro" id="IPR000674">
    <property type="entry name" value="Ald_Oxase/Xan_DH_a/b"/>
</dbReference>
<keyword evidence="3" id="KW-1185">Reference proteome</keyword>
<dbReference type="Gene3D" id="3.30.365.10">
    <property type="entry name" value="Aldehyde oxidase/xanthine dehydrogenase, molybdopterin binding domain"/>
    <property type="match status" value="5"/>
</dbReference>
<dbReference type="EC" id="1.17.1.4" evidence="2"/>
<dbReference type="InterPro" id="IPR008274">
    <property type="entry name" value="AldOxase/xan_DH_MoCoBD1"/>
</dbReference>
<dbReference type="InterPro" id="IPR017609">
    <property type="entry name" value="Xanthine_dehydrogenase_dsu"/>
</dbReference>
<dbReference type="GO" id="GO:0005506">
    <property type="term" value="F:iron ion binding"/>
    <property type="evidence" value="ECO:0007669"/>
    <property type="project" value="InterPro"/>
</dbReference>
<protein>
    <submittedName>
        <fullName evidence="2">Xanthine dehydrogenase subunit D</fullName>
        <ecNumber evidence="2">1.17.1.4</ecNumber>
    </submittedName>
</protein>
<organism evidence="2 3">
    <name type="scientific">Paenibacillus soyae</name>
    <dbReference type="NCBI Taxonomy" id="2969249"/>
    <lineage>
        <taxon>Bacteria</taxon>
        <taxon>Bacillati</taxon>
        <taxon>Bacillota</taxon>
        <taxon>Bacilli</taxon>
        <taxon>Bacillales</taxon>
        <taxon>Paenibacillaceae</taxon>
        <taxon>Paenibacillus</taxon>
    </lineage>
</organism>
<dbReference type="SUPFAM" id="SSF54665">
    <property type="entry name" value="CO dehydrogenase molybdoprotein N-domain-like"/>
    <property type="match status" value="1"/>
</dbReference>
<dbReference type="Proteomes" id="UP001141950">
    <property type="component" value="Unassembled WGS sequence"/>
</dbReference>
<proteinExistence type="predicted"/>
<feature type="domain" description="Aldehyde oxidase/xanthine dehydrogenase a/b hammerhead" evidence="1">
    <location>
        <begin position="23"/>
        <end position="129"/>
    </location>
</feature>
<dbReference type="EMBL" id="JANIPJ010000012">
    <property type="protein sequence ID" value="MCR2805514.1"/>
    <property type="molecule type" value="Genomic_DNA"/>
</dbReference>
<dbReference type="SMART" id="SM01008">
    <property type="entry name" value="Ald_Xan_dh_C"/>
    <property type="match status" value="1"/>
</dbReference>
<dbReference type="PANTHER" id="PTHR11908">
    <property type="entry name" value="XANTHINE DEHYDROGENASE"/>
    <property type="match status" value="1"/>
</dbReference>
<dbReference type="InterPro" id="IPR046867">
    <property type="entry name" value="AldOxase/xan_DH_MoCoBD2"/>
</dbReference>
<dbReference type="InterPro" id="IPR036856">
    <property type="entry name" value="Ald_Oxase/Xan_DH_a/b_sf"/>
</dbReference>
<dbReference type="GO" id="GO:0004854">
    <property type="term" value="F:xanthine dehydrogenase activity"/>
    <property type="evidence" value="ECO:0007669"/>
    <property type="project" value="UniProtKB-EC"/>
</dbReference>
<accession>A0A9X2MSP1</accession>
<dbReference type="InterPro" id="IPR016208">
    <property type="entry name" value="Ald_Oxase/xanthine_DH-like"/>
</dbReference>
<gene>
    <name evidence="2" type="primary">pucD</name>
    <name evidence="2" type="ORF">NQZ67_16620</name>
</gene>
<dbReference type="PANTHER" id="PTHR11908:SF157">
    <property type="entry name" value="XANTHINE DEHYDROGENASE SUBUNIT D-RELATED"/>
    <property type="match status" value="1"/>
</dbReference>
<evidence type="ECO:0000259" key="1">
    <source>
        <dbReference type="SMART" id="SM01008"/>
    </source>
</evidence>
<dbReference type="AlphaFoldDB" id="A0A9X2MSP1"/>
<dbReference type="SUPFAM" id="SSF56003">
    <property type="entry name" value="Molybdenum cofactor-binding domain"/>
    <property type="match status" value="1"/>
</dbReference>
<comment type="caution">
    <text evidence="2">The sequence shown here is derived from an EMBL/GenBank/DDBJ whole genome shotgun (WGS) entry which is preliminary data.</text>
</comment>